<dbReference type="Pfam" id="PF08448">
    <property type="entry name" value="PAS_4"/>
    <property type="match status" value="1"/>
</dbReference>
<dbReference type="CDD" id="cd00130">
    <property type="entry name" value="PAS"/>
    <property type="match status" value="2"/>
</dbReference>
<protein>
    <submittedName>
        <fullName evidence="6">PAS domain-containing methyl-accepting chemotaxis protein</fullName>
    </submittedName>
</protein>
<dbReference type="InterPro" id="IPR050903">
    <property type="entry name" value="Bact_Chemotaxis_MeTrfase"/>
</dbReference>
<sequence length="438" mass="48610">MLFNSAKKELSVLQQIIDRQASLLKAIDRSMAVIEFDTRGVVLSANENFVKTMRCRAEDIIGKEHKRFCTPAYARSAEYQQLWSRLRAGEFVSGTFLRMTGDEQQVWLEASYNPIKDESGNVIKIVKYAMDVTAKVEADCEARSKLAALDRAMGVIEFDLNGQILRANDNLTRLLGYREADLIGKNHRILCPPELTSSDEYRDFWQQLNRGEFFSGQFKRIGRNGNALWLEASYNPVYDANGKLFKVVKFAADITSRVEQHERDASSAAQAYHISVETQTVAEQGTLVIHQAADEMRQISSSIEASSRIISQLGERSEQITTIVNTIRSIAEQTNLLALNAAIEAARAGDQGRGFAVVADEVRQLAGRTSRSTAEISEMIGMIQTETQQAITSMSHTRTNAIKGVDLADQAGSVIVRISEGTSNAVDAVRAFAQDARR</sequence>
<keyword evidence="7" id="KW-1185">Reference proteome</keyword>
<dbReference type="InterPro" id="IPR000014">
    <property type="entry name" value="PAS"/>
</dbReference>
<evidence type="ECO:0000259" key="3">
    <source>
        <dbReference type="PROSITE" id="PS50111"/>
    </source>
</evidence>
<dbReference type="InterPro" id="IPR000700">
    <property type="entry name" value="PAS-assoc_C"/>
</dbReference>
<dbReference type="SUPFAM" id="SSF58104">
    <property type="entry name" value="Methyl-accepting chemotaxis protein (MCP) signaling domain"/>
    <property type="match status" value="1"/>
</dbReference>
<dbReference type="InterPro" id="IPR004089">
    <property type="entry name" value="MCPsignal_dom"/>
</dbReference>
<proteinExistence type="predicted"/>
<dbReference type="PANTHER" id="PTHR24422:SF10">
    <property type="entry name" value="CHEMOTAXIS PROTEIN METHYLTRANSFERASE 2"/>
    <property type="match status" value="1"/>
</dbReference>
<evidence type="ECO:0000313" key="7">
    <source>
        <dbReference type="Proteomes" id="UP000651852"/>
    </source>
</evidence>
<feature type="domain" description="PAS" evidence="4">
    <location>
        <begin position="155"/>
        <end position="186"/>
    </location>
</feature>
<evidence type="ECO:0000256" key="1">
    <source>
        <dbReference type="ARBA" id="ARBA00022777"/>
    </source>
</evidence>
<dbReference type="InterPro" id="IPR013655">
    <property type="entry name" value="PAS_fold_3"/>
</dbReference>
<dbReference type="InterPro" id="IPR013656">
    <property type="entry name" value="PAS_4"/>
</dbReference>
<dbReference type="PROSITE" id="PS50113">
    <property type="entry name" value="PAC"/>
    <property type="match status" value="2"/>
</dbReference>
<dbReference type="Gene3D" id="3.30.450.20">
    <property type="entry name" value="PAS domain"/>
    <property type="match status" value="2"/>
</dbReference>
<dbReference type="InterPro" id="IPR001610">
    <property type="entry name" value="PAC"/>
</dbReference>
<evidence type="ECO:0000313" key="6">
    <source>
        <dbReference type="EMBL" id="MBC3950578.1"/>
    </source>
</evidence>
<evidence type="ECO:0000259" key="4">
    <source>
        <dbReference type="PROSITE" id="PS50112"/>
    </source>
</evidence>
<dbReference type="Gene3D" id="1.10.287.950">
    <property type="entry name" value="Methyl-accepting chemotaxis protein"/>
    <property type="match status" value="1"/>
</dbReference>
<comment type="caution">
    <text evidence="6">The sequence shown here is derived from an EMBL/GenBank/DDBJ whole genome shotgun (WGS) entry which is preliminary data.</text>
</comment>
<dbReference type="SMART" id="SM00086">
    <property type="entry name" value="PAC"/>
    <property type="match status" value="2"/>
</dbReference>
<dbReference type="SMART" id="SM00091">
    <property type="entry name" value="PAS"/>
    <property type="match status" value="2"/>
</dbReference>
<dbReference type="SUPFAM" id="SSF55785">
    <property type="entry name" value="PYP-like sensor domain (PAS domain)"/>
    <property type="match status" value="2"/>
</dbReference>
<feature type="domain" description="PAC" evidence="5">
    <location>
        <begin position="214"/>
        <end position="266"/>
    </location>
</feature>
<accession>A0ABR7B063</accession>
<keyword evidence="1" id="KW-0418">Kinase</keyword>
<evidence type="ECO:0000259" key="5">
    <source>
        <dbReference type="PROSITE" id="PS50113"/>
    </source>
</evidence>
<reference evidence="6 7" key="1">
    <citation type="submission" date="2020-08" db="EMBL/GenBank/DDBJ databases">
        <title>Putative novel bacterial strains isolated from necrotic wheat leaf tissues caused by Xanthomonas translucens.</title>
        <authorList>
            <person name="Tambong J.T."/>
        </authorList>
    </citation>
    <scope>NUCLEOTIDE SEQUENCE [LARGE SCALE GENOMIC DNA]</scope>
    <source>
        <strain evidence="6 7">DOAB 1069</strain>
    </source>
</reference>
<name>A0ABR7B063_9PSED</name>
<dbReference type="PROSITE" id="PS50111">
    <property type="entry name" value="CHEMOTAXIS_TRANSDUC_2"/>
    <property type="match status" value="1"/>
</dbReference>
<gene>
    <name evidence="6" type="ORF">H8S59_12475</name>
</gene>
<organism evidence="6 7">
    <name type="scientific">Pseudomonas folii</name>
    <dbReference type="NCBI Taxonomy" id="2762593"/>
    <lineage>
        <taxon>Bacteria</taxon>
        <taxon>Pseudomonadati</taxon>
        <taxon>Pseudomonadota</taxon>
        <taxon>Gammaproteobacteria</taxon>
        <taxon>Pseudomonadales</taxon>
        <taxon>Pseudomonadaceae</taxon>
        <taxon>Pseudomonas</taxon>
    </lineage>
</organism>
<dbReference type="Pfam" id="PF08447">
    <property type="entry name" value="PAS_3"/>
    <property type="match status" value="1"/>
</dbReference>
<dbReference type="PROSITE" id="PS50112">
    <property type="entry name" value="PAS"/>
    <property type="match status" value="1"/>
</dbReference>
<feature type="domain" description="Methyl-accepting transducer" evidence="3">
    <location>
        <begin position="251"/>
        <end position="438"/>
    </location>
</feature>
<dbReference type="NCBIfam" id="TIGR00229">
    <property type="entry name" value="sensory_box"/>
    <property type="match status" value="2"/>
</dbReference>
<evidence type="ECO:0000256" key="2">
    <source>
        <dbReference type="PROSITE-ProRule" id="PRU00284"/>
    </source>
</evidence>
<dbReference type="Proteomes" id="UP000651852">
    <property type="component" value="Unassembled WGS sequence"/>
</dbReference>
<keyword evidence="2" id="KW-0807">Transducer</keyword>
<feature type="domain" description="PAC" evidence="5">
    <location>
        <begin position="90"/>
        <end position="144"/>
    </location>
</feature>
<dbReference type="SMART" id="SM00283">
    <property type="entry name" value="MA"/>
    <property type="match status" value="1"/>
</dbReference>
<dbReference type="Pfam" id="PF00015">
    <property type="entry name" value="MCPsignal"/>
    <property type="match status" value="1"/>
</dbReference>
<dbReference type="PANTHER" id="PTHR24422">
    <property type="entry name" value="CHEMOTAXIS PROTEIN METHYLTRANSFERASE"/>
    <property type="match status" value="1"/>
</dbReference>
<dbReference type="InterPro" id="IPR035965">
    <property type="entry name" value="PAS-like_dom_sf"/>
</dbReference>
<keyword evidence="1" id="KW-0808">Transferase</keyword>
<dbReference type="EMBL" id="JACONW010000049">
    <property type="protein sequence ID" value="MBC3950578.1"/>
    <property type="molecule type" value="Genomic_DNA"/>
</dbReference>
<dbReference type="CDD" id="cd11386">
    <property type="entry name" value="MCP_signal"/>
    <property type="match status" value="1"/>
</dbReference>